<organism evidence="2 3">
    <name type="scientific">Mortierella polycephala</name>
    <dbReference type="NCBI Taxonomy" id="41804"/>
    <lineage>
        <taxon>Eukaryota</taxon>
        <taxon>Fungi</taxon>
        <taxon>Fungi incertae sedis</taxon>
        <taxon>Mucoromycota</taxon>
        <taxon>Mortierellomycotina</taxon>
        <taxon>Mortierellomycetes</taxon>
        <taxon>Mortierellales</taxon>
        <taxon>Mortierellaceae</taxon>
        <taxon>Mortierella</taxon>
    </lineage>
</organism>
<dbReference type="EMBL" id="JAAAJA010000142">
    <property type="protein sequence ID" value="KAG0260859.1"/>
    <property type="molecule type" value="Genomic_DNA"/>
</dbReference>
<feature type="compositionally biased region" description="Basic and acidic residues" evidence="1">
    <location>
        <begin position="387"/>
        <end position="397"/>
    </location>
</feature>
<feature type="region of interest" description="Disordered" evidence="1">
    <location>
        <begin position="360"/>
        <end position="409"/>
    </location>
</feature>
<keyword evidence="3" id="KW-1185">Reference proteome</keyword>
<reference evidence="2" key="1">
    <citation type="journal article" date="2020" name="Fungal Divers.">
        <title>Resolving the Mortierellaceae phylogeny through synthesis of multi-gene phylogenetics and phylogenomics.</title>
        <authorList>
            <person name="Vandepol N."/>
            <person name="Liber J."/>
            <person name="Desiro A."/>
            <person name="Na H."/>
            <person name="Kennedy M."/>
            <person name="Barry K."/>
            <person name="Grigoriev I.V."/>
            <person name="Miller A.N."/>
            <person name="O'Donnell K."/>
            <person name="Stajich J.E."/>
            <person name="Bonito G."/>
        </authorList>
    </citation>
    <scope>NUCLEOTIDE SEQUENCE</scope>
    <source>
        <strain evidence="2">KOD948</strain>
    </source>
</reference>
<protein>
    <submittedName>
        <fullName evidence="2">Uncharacterized protein</fullName>
    </submittedName>
</protein>
<name>A0A9P6Q536_9FUNG</name>
<dbReference type="AlphaFoldDB" id="A0A9P6Q536"/>
<sequence>MPSRLITSCKGLVKTFLRNIAKSDKADSQSKQDSKSRPPVPVQKTPEVLVKKRLCLPWKRSRTQPVARQPNMWPKDVSNTPRVPSHLETRTLEPTDSIKTVGNVAGGVKALGQDRNQEQHQISFLPKALVRGDPQNTLSSVSDSSSEFQSPHSPRFRYRLHYGSHVENIENICDDPTEPLLHKDARDHTDALLMQELDDEVAKTTSFWIQKKRSVRPKFHSMRGPLSCPSPSPSIPSPMMVTRCKTSRGKCFPTAISPTPSTPTSPRSFFSISLRSPALSCKFSTRVAPASVHSPKDVAHTQAFKPSGPPSISKENWQRLCSINNRLGHLESSMPDMLHLHQDHDKAISWLRQKHQQTLKLKNSGVQGRQNKNAGHLRLSRSNIPNDSRDEERDDIRSPNGFSDTPLTTTFRDWSKGLELSEKEQELLTKTTVTARLNNSNNASKPMTTTSSAKSNIRPLQVRKLASTTGDAHPLLVQTKRAEKLLTHVKEKVENRLELENALWDADALLRRYETEVSQDWDLKFKDLCLNVRQLQEEVAVGQEIRGKSCVQVA</sequence>
<feature type="compositionally biased region" description="Basic and acidic residues" evidence="1">
    <location>
        <begin position="22"/>
        <end position="36"/>
    </location>
</feature>
<feature type="compositionally biased region" description="Polar residues" evidence="1">
    <location>
        <begin position="360"/>
        <end position="373"/>
    </location>
</feature>
<feature type="region of interest" description="Disordered" evidence="1">
    <location>
        <begin position="22"/>
        <end position="45"/>
    </location>
</feature>
<evidence type="ECO:0000313" key="2">
    <source>
        <dbReference type="EMBL" id="KAG0260859.1"/>
    </source>
</evidence>
<evidence type="ECO:0000313" key="3">
    <source>
        <dbReference type="Proteomes" id="UP000726737"/>
    </source>
</evidence>
<dbReference type="OrthoDB" id="2445865at2759"/>
<accession>A0A9P6Q536</accession>
<proteinExistence type="predicted"/>
<comment type="caution">
    <text evidence="2">The sequence shown here is derived from an EMBL/GenBank/DDBJ whole genome shotgun (WGS) entry which is preliminary data.</text>
</comment>
<dbReference type="Proteomes" id="UP000726737">
    <property type="component" value="Unassembled WGS sequence"/>
</dbReference>
<feature type="compositionally biased region" description="Polar residues" evidence="1">
    <location>
        <begin position="400"/>
        <end position="409"/>
    </location>
</feature>
<feature type="region of interest" description="Disordered" evidence="1">
    <location>
        <begin position="63"/>
        <end position="84"/>
    </location>
</feature>
<gene>
    <name evidence="2" type="ORF">BG011_001569</name>
</gene>
<evidence type="ECO:0000256" key="1">
    <source>
        <dbReference type="SAM" id="MobiDB-lite"/>
    </source>
</evidence>